<comment type="caution">
    <text evidence="3">The sequence shown here is derived from an EMBL/GenBank/DDBJ whole genome shotgun (WGS) entry which is preliminary data.</text>
</comment>
<reference evidence="3 4" key="1">
    <citation type="journal article" date="2018" name="Sci. Rep.">
        <title>Genomic signatures of local adaptation to the degree of environmental predictability in rotifers.</title>
        <authorList>
            <person name="Franch-Gras L."/>
            <person name="Hahn C."/>
            <person name="Garcia-Roger E.M."/>
            <person name="Carmona M.J."/>
            <person name="Serra M."/>
            <person name="Gomez A."/>
        </authorList>
    </citation>
    <scope>NUCLEOTIDE SEQUENCE [LARGE SCALE GENOMIC DNA]</scope>
    <source>
        <strain evidence="3">HYR1</strain>
    </source>
</reference>
<feature type="domain" description="CUE" evidence="2">
    <location>
        <begin position="338"/>
        <end position="380"/>
    </location>
</feature>
<accession>A0A3M7R1P7</accession>
<sequence>MENFTEKSFVQPANSEWKTKSRSNFIKKPKASSFANKISTIENEPFVPYNQDHIDLVKSNFNQRIKTLVIMRGASGSGKSTLSKKLKPENFGIIISADSYFINPRTKTYVFDRNKLNDAHLECKIKATNAMKNFVYPIIIDNTNIKIWEFKPYVKLAVQNNYQIVIIEPRTPWHKDVSQLSLKNKHNVDATLIRRTLADFEPLDLPRLIEECHQELKKDCTIKKRLSPTGILDNLNIDTNNWSNNADFNLPSVLSNSMYSLDKKPSPTKADSINFYLNDSIAGSKSTDITTTDSEYFDCKSRDTESQFGSNKSEDDEFKSFSLNETEMPDSPEEISEEIQESLSVLKNMFPNIDQDVILDFLQKYENDLNIVTNILLDSVNFLDIKPEKKADEPQTNLENSKSYQPKSLQEICLIQMEKLELAMENLNSRIQLAKSNAKINVQASSSSNLEHKTELTRSSSVPKDFADSVKSEKKKEDDEPIILLRIDKLRALVDLFGTAEELDNFDENCGIPVDLDLGLKIYQSWKKAYGPRARKISSDNSDYGSQIENDEKIGFELFDSINIRDPIEKVPVFLSEKGVNSAKMSLRQIMAEEMAEQKLKEQFLNSINKKSENDLTFFERLSLRNIMTKSSNQMCEAQASNNDQSEYIANKIKLTQLFEMYSNLVDKKIIEETFKAKK</sequence>
<name>A0A3M7R1P7_BRAPC</name>
<dbReference type="PROSITE" id="PS51140">
    <property type="entry name" value="CUE"/>
    <property type="match status" value="1"/>
</dbReference>
<protein>
    <submittedName>
        <fullName evidence="3">NEDD4-binding 2-like 1</fullName>
    </submittedName>
</protein>
<dbReference type="SUPFAM" id="SSF46934">
    <property type="entry name" value="UBA-like"/>
    <property type="match status" value="1"/>
</dbReference>
<dbReference type="InterPro" id="IPR026302">
    <property type="entry name" value="NEDD4-bd_p2"/>
</dbReference>
<evidence type="ECO:0000313" key="4">
    <source>
        <dbReference type="Proteomes" id="UP000276133"/>
    </source>
</evidence>
<dbReference type="InterPro" id="IPR009060">
    <property type="entry name" value="UBA-like_sf"/>
</dbReference>
<dbReference type="Pfam" id="PF13671">
    <property type="entry name" value="AAA_33"/>
    <property type="match status" value="1"/>
</dbReference>
<organism evidence="3 4">
    <name type="scientific">Brachionus plicatilis</name>
    <name type="common">Marine rotifer</name>
    <name type="synonym">Brachionus muelleri</name>
    <dbReference type="NCBI Taxonomy" id="10195"/>
    <lineage>
        <taxon>Eukaryota</taxon>
        <taxon>Metazoa</taxon>
        <taxon>Spiralia</taxon>
        <taxon>Gnathifera</taxon>
        <taxon>Rotifera</taxon>
        <taxon>Eurotatoria</taxon>
        <taxon>Monogononta</taxon>
        <taxon>Pseudotrocha</taxon>
        <taxon>Ploima</taxon>
        <taxon>Brachionidae</taxon>
        <taxon>Brachionus</taxon>
    </lineage>
</organism>
<dbReference type="InterPro" id="IPR027417">
    <property type="entry name" value="P-loop_NTPase"/>
</dbReference>
<gene>
    <name evidence="3" type="ORF">BpHYR1_031774</name>
</gene>
<evidence type="ECO:0000259" key="2">
    <source>
        <dbReference type="PROSITE" id="PS51140"/>
    </source>
</evidence>
<dbReference type="GO" id="GO:0043130">
    <property type="term" value="F:ubiquitin binding"/>
    <property type="evidence" value="ECO:0007669"/>
    <property type="project" value="InterPro"/>
</dbReference>
<dbReference type="PANTHER" id="PTHR13308:SF40">
    <property type="entry name" value="NEDD4-BINDING PROTEIN 2-LIKE 1"/>
    <property type="match status" value="1"/>
</dbReference>
<dbReference type="OrthoDB" id="3231855at2759"/>
<proteinExistence type="predicted"/>
<dbReference type="PANTHER" id="PTHR13308">
    <property type="entry name" value="NEDD4-BINDING PROTEIN 2-LIKE 1"/>
    <property type="match status" value="1"/>
</dbReference>
<keyword evidence="4" id="KW-1185">Reference proteome</keyword>
<dbReference type="Gene3D" id="1.10.8.10">
    <property type="entry name" value="DNA helicase RuvA subunit, C-terminal domain"/>
    <property type="match status" value="1"/>
</dbReference>
<feature type="region of interest" description="Disordered" evidence="1">
    <location>
        <begin position="444"/>
        <end position="473"/>
    </location>
</feature>
<feature type="region of interest" description="Disordered" evidence="1">
    <location>
        <begin position="301"/>
        <end position="335"/>
    </location>
</feature>
<dbReference type="Pfam" id="PF02845">
    <property type="entry name" value="CUE"/>
    <property type="match status" value="1"/>
</dbReference>
<dbReference type="AlphaFoldDB" id="A0A3M7R1P7"/>
<dbReference type="SUPFAM" id="SSF52540">
    <property type="entry name" value="P-loop containing nucleoside triphosphate hydrolases"/>
    <property type="match status" value="1"/>
</dbReference>
<dbReference type="SMART" id="SM00546">
    <property type="entry name" value="CUE"/>
    <property type="match status" value="1"/>
</dbReference>
<dbReference type="Proteomes" id="UP000276133">
    <property type="component" value="Unassembled WGS sequence"/>
</dbReference>
<dbReference type="STRING" id="10195.A0A3M7R1P7"/>
<evidence type="ECO:0000256" key="1">
    <source>
        <dbReference type="SAM" id="MobiDB-lite"/>
    </source>
</evidence>
<dbReference type="InterPro" id="IPR003892">
    <property type="entry name" value="CUE"/>
</dbReference>
<evidence type="ECO:0000313" key="3">
    <source>
        <dbReference type="EMBL" id="RNA17520.1"/>
    </source>
</evidence>
<dbReference type="Gene3D" id="3.40.50.300">
    <property type="entry name" value="P-loop containing nucleotide triphosphate hydrolases"/>
    <property type="match status" value="1"/>
</dbReference>
<dbReference type="EMBL" id="REGN01004437">
    <property type="protein sequence ID" value="RNA17520.1"/>
    <property type="molecule type" value="Genomic_DNA"/>
</dbReference>
<dbReference type="CDD" id="cd14279">
    <property type="entry name" value="CUE"/>
    <property type="match status" value="1"/>
</dbReference>